<evidence type="ECO:0000256" key="5">
    <source>
        <dbReference type="RuleBase" id="RU362024"/>
    </source>
</evidence>
<dbReference type="PANTHER" id="PTHR42786:SF7">
    <property type="entry name" value="TRNA_RRNA METHYLTRANSFERASE SPOU TYPE DOMAIN-CONTAINING PROTEIN"/>
    <property type="match status" value="1"/>
</dbReference>
<sequence length="269" mass="29111">MTGSGTDRTRKAVQAPAPAIILVEPQMAENIGMCARAMANFGLSEMRLVAPRDGWTTGSGLKEAATTTASGAGHILDNATLYPTTAEAISDLHHVLATTARERGQMKRVMTPAEAMPPIAQRVGSGERVGILFGRERIGLTNEEISFADAILTFPVDPAFASLNLAQAVLLAGYEWIKATGGEPPFREHNLSPPATRATVLSMFDYVESELDICGFFPPGKKQVMTANLRDILHRLAMTEQEARTLRGVFKSLTEGPRRLRVPKPVEDE</sequence>
<evidence type="ECO:0000256" key="1">
    <source>
        <dbReference type="ARBA" id="ARBA00007228"/>
    </source>
</evidence>
<proteinExistence type="inferred from homology"/>
<dbReference type="CDD" id="cd18093">
    <property type="entry name" value="SpoU-like_TrmJ"/>
    <property type="match status" value="1"/>
</dbReference>
<dbReference type="InterPro" id="IPR001537">
    <property type="entry name" value="SpoU_MeTrfase"/>
</dbReference>
<evidence type="ECO:0000256" key="4">
    <source>
        <dbReference type="ARBA" id="ARBA00022691"/>
    </source>
</evidence>
<name>A0A0N1F8S9_9HYPH</name>
<dbReference type="EMBL" id="LGSZ01000009">
    <property type="protein sequence ID" value="KPH83049.1"/>
    <property type="molecule type" value="Genomic_DNA"/>
</dbReference>
<protein>
    <recommendedName>
        <fullName evidence="5">tRNA (cytidine/uridine-2'-O-)-methyltransferase TrmJ</fullName>
        <ecNumber evidence="5">2.1.1.200</ecNumber>
    </recommendedName>
    <alternativeName>
        <fullName evidence="5">tRNA (cytidine(32)/uridine(32)-2'-O)-methyltransferase</fullName>
    </alternativeName>
    <alternativeName>
        <fullName evidence="5">tRNA Cm32/Um32 methyltransferase</fullName>
    </alternativeName>
</protein>
<gene>
    <name evidence="5" type="primary">trmJ</name>
    <name evidence="7" type="ORF">AE618_01470</name>
</gene>
<evidence type="ECO:0000259" key="6">
    <source>
        <dbReference type="Pfam" id="PF00588"/>
    </source>
</evidence>
<evidence type="ECO:0000256" key="3">
    <source>
        <dbReference type="ARBA" id="ARBA00022679"/>
    </source>
</evidence>
<dbReference type="Gene3D" id="1.10.8.590">
    <property type="match status" value="1"/>
</dbReference>
<comment type="catalytic activity">
    <reaction evidence="5">
        <text>uridine(32) in tRNA + S-adenosyl-L-methionine = 2'-O-methyluridine(32) in tRNA + S-adenosyl-L-homocysteine + H(+)</text>
        <dbReference type="Rhea" id="RHEA:42936"/>
        <dbReference type="Rhea" id="RHEA-COMP:10107"/>
        <dbReference type="Rhea" id="RHEA-COMP:10290"/>
        <dbReference type="ChEBI" id="CHEBI:15378"/>
        <dbReference type="ChEBI" id="CHEBI:57856"/>
        <dbReference type="ChEBI" id="CHEBI:59789"/>
        <dbReference type="ChEBI" id="CHEBI:65315"/>
        <dbReference type="ChEBI" id="CHEBI:74478"/>
        <dbReference type="EC" id="2.1.1.200"/>
    </reaction>
</comment>
<dbReference type="RefSeq" id="WP_054207269.1">
    <property type="nucleotide sequence ID" value="NZ_LGSZ01000009.1"/>
</dbReference>
<dbReference type="EC" id="2.1.1.200" evidence="5"/>
<organism evidence="7 8">
    <name type="scientific">Bosea vaviloviae</name>
    <dbReference type="NCBI Taxonomy" id="1526658"/>
    <lineage>
        <taxon>Bacteria</taxon>
        <taxon>Pseudomonadati</taxon>
        <taxon>Pseudomonadota</taxon>
        <taxon>Alphaproteobacteria</taxon>
        <taxon>Hyphomicrobiales</taxon>
        <taxon>Boseaceae</taxon>
        <taxon>Bosea</taxon>
    </lineage>
</organism>
<dbReference type="PIRSF" id="PIRSF004808">
    <property type="entry name" value="LasT"/>
    <property type="match status" value="1"/>
</dbReference>
<keyword evidence="4 5" id="KW-0949">S-adenosyl-L-methionine</keyword>
<dbReference type="GO" id="GO:0106339">
    <property type="term" value="F:tRNA (cytidine(32)-2'-O)-methyltransferase activity"/>
    <property type="evidence" value="ECO:0007669"/>
    <property type="project" value="RHEA"/>
</dbReference>
<accession>A0A0N1F8S9</accession>
<dbReference type="GO" id="GO:0003723">
    <property type="term" value="F:RNA binding"/>
    <property type="evidence" value="ECO:0007669"/>
    <property type="project" value="InterPro"/>
</dbReference>
<comment type="subunit">
    <text evidence="5">Homodimer.</text>
</comment>
<evidence type="ECO:0000256" key="2">
    <source>
        <dbReference type="ARBA" id="ARBA00022603"/>
    </source>
</evidence>
<comment type="subcellular location">
    <subcellularLocation>
        <location evidence="5">Cytoplasm</location>
    </subcellularLocation>
</comment>
<dbReference type="Pfam" id="PF00588">
    <property type="entry name" value="SpoU_methylase"/>
    <property type="match status" value="1"/>
</dbReference>
<keyword evidence="2 5" id="KW-0489">Methyltransferase</keyword>
<keyword evidence="5" id="KW-0963">Cytoplasm</keyword>
<dbReference type="GO" id="GO:0005829">
    <property type="term" value="C:cytosol"/>
    <property type="evidence" value="ECO:0007669"/>
    <property type="project" value="TreeGrafter"/>
</dbReference>
<dbReference type="GO" id="GO:0160206">
    <property type="term" value="F:tRNA (cytidine(32)/uridine(32)-2'-O)-methyltransferase activity"/>
    <property type="evidence" value="ECO:0007669"/>
    <property type="project" value="UniProtKB-EC"/>
</dbReference>
<dbReference type="AlphaFoldDB" id="A0A0N1F8S9"/>
<keyword evidence="5" id="KW-0819">tRNA processing</keyword>
<dbReference type="InterPro" id="IPR029026">
    <property type="entry name" value="tRNA_m1G_MTases_N"/>
</dbReference>
<dbReference type="GO" id="GO:0002128">
    <property type="term" value="P:tRNA nucleoside ribose methylation"/>
    <property type="evidence" value="ECO:0007669"/>
    <property type="project" value="TreeGrafter"/>
</dbReference>
<dbReference type="SUPFAM" id="SSF75217">
    <property type="entry name" value="alpha/beta knot"/>
    <property type="match status" value="1"/>
</dbReference>
<dbReference type="OrthoDB" id="9806346at2"/>
<keyword evidence="8" id="KW-1185">Reference proteome</keyword>
<comment type="catalytic activity">
    <reaction evidence="5">
        <text>cytidine(32) in tRNA + S-adenosyl-L-methionine = 2'-O-methylcytidine(32) in tRNA + S-adenosyl-L-homocysteine + H(+)</text>
        <dbReference type="Rhea" id="RHEA:42932"/>
        <dbReference type="Rhea" id="RHEA-COMP:10288"/>
        <dbReference type="Rhea" id="RHEA-COMP:10289"/>
        <dbReference type="ChEBI" id="CHEBI:15378"/>
        <dbReference type="ChEBI" id="CHEBI:57856"/>
        <dbReference type="ChEBI" id="CHEBI:59789"/>
        <dbReference type="ChEBI" id="CHEBI:74495"/>
        <dbReference type="ChEBI" id="CHEBI:82748"/>
        <dbReference type="EC" id="2.1.1.200"/>
    </reaction>
</comment>
<evidence type="ECO:0000313" key="7">
    <source>
        <dbReference type="EMBL" id="KPH83049.1"/>
    </source>
</evidence>
<reference evidence="7 8" key="1">
    <citation type="submission" date="2015-07" db="EMBL/GenBank/DDBJ databases">
        <title>Whole genome sequencing of Bosea vaviloviae isolated from cave pool.</title>
        <authorList>
            <person name="Tan N.E.H."/>
            <person name="Lee Y.P."/>
            <person name="Gan H.M."/>
            <person name="Barton H."/>
            <person name="Savka M.A."/>
        </authorList>
    </citation>
    <scope>NUCLEOTIDE SEQUENCE [LARGE SCALE GENOMIC DNA]</scope>
    <source>
        <strain evidence="7 8">SD260</strain>
    </source>
</reference>
<evidence type="ECO:0000313" key="8">
    <source>
        <dbReference type="Proteomes" id="UP000037822"/>
    </source>
</evidence>
<feature type="domain" description="tRNA/rRNA methyltransferase SpoU type" evidence="6">
    <location>
        <begin position="19"/>
        <end position="173"/>
    </location>
</feature>
<keyword evidence="3 7" id="KW-0808">Transferase</keyword>
<comment type="function">
    <text evidence="5">Catalyzes the formation of 2'O-methylated cytidine (Cm32) or 2'O-methylated uridine (Um32) at position 32 in tRNA.</text>
</comment>
<dbReference type="InterPro" id="IPR004384">
    <property type="entry name" value="RNA_MeTrfase_TrmJ/LasT"/>
</dbReference>
<dbReference type="Proteomes" id="UP000037822">
    <property type="component" value="Unassembled WGS sequence"/>
</dbReference>
<dbReference type="Gene3D" id="3.40.1280.10">
    <property type="match status" value="1"/>
</dbReference>
<dbReference type="InterPro" id="IPR029028">
    <property type="entry name" value="Alpha/beta_knot_MTases"/>
</dbReference>
<dbReference type="PATRIC" id="fig|1526658.3.peg.5223"/>
<comment type="caution">
    <text evidence="7">The sequence shown here is derived from an EMBL/GenBank/DDBJ whole genome shotgun (WGS) entry which is preliminary data.</text>
</comment>
<dbReference type="NCBIfam" id="TIGR00050">
    <property type="entry name" value="rRNA_methyl_1"/>
    <property type="match status" value="1"/>
</dbReference>
<comment type="similarity">
    <text evidence="1">Belongs to the class IV-like SAM-binding methyltransferase superfamily. RNA methyltransferase TrmH family.</text>
</comment>
<dbReference type="PANTHER" id="PTHR42786">
    <property type="entry name" value="TRNA/RRNA METHYLTRANSFERASE"/>
    <property type="match status" value="1"/>
</dbReference>